<proteinExistence type="predicted"/>
<organism evidence="2 3">
    <name type="scientific">Cyanidium caldarium</name>
    <name type="common">Red alga</name>
    <dbReference type="NCBI Taxonomy" id="2771"/>
    <lineage>
        <taxon>Eukaryota</taxon>
        <taxon>Rhodophyta</taxon>
        <taxon>Bangiophyceae</taxon>
        <taxon>Cyanidiales</taxon>
        <taxon>Cyanidiaceae</taxon>
        <taxon>Cyanidium</taxon>
    </lineage>
</organism>
<protein>
    <submittedName>
        <fullName evidence="2">Uncharacterized protein</fullName>
    </submittedName>
</protein>
<sequence length="184" mass="19419">MYAFPKRKVNDNAVGKPSAECAAAVRAAPPPMKKNTEVRADPAPATTIAATTTPTPTTEPAAATAAKESLLTSKDKSTVTATPSHTAAPTETTSAAPSPSSPTPQPSAEPSAPSRKRLLTITEKAYQLWQDGNGNDELKNWNDALHALACQRAHEIWLATGREDSEVNFQQAKEEVLANGGLYV</sequence>
<keyword evidence="3" id="KW-1185">Reference proteome</keyword>
<gene>
    <name evidence="2" type="ORF">CDCA_CDCA09G2683</name>
</gene>
<feature type="compositionally biased region" description="Low complexity" evidence="1">
    <location>
        <begin position="78"/>
        <end position="98"/>
    </location>
</feature>
<reference evidence="2 3" key="1">
    <citation type="submission" date="2022-07" db="EMBL/GenBank/DDBJ databases">
        <title>Genome-wide signatures of adaptation to extreme environments.</title>
        <authorList>
            <person name="Cho C.H."/>
            <person name="Yoon H.S."/>
        </authorList>
    </citation>
    <scope>NUCLEOTIDE SEQUENCE [LARGE SCALE GENOMIC DNA]</scope>
    <source>
        <strain evidence="2 3">DBV 063 E5</strain>
    </source>
</reference>
<feature type="compositionally biased region" description="Low complexity" evidence="1">
    <location>
        <begin position="42"/>
        <end position="66"/>
    </location>
</feature>
<dbReference type="AlphaFoldDB" id="A0AAV9IXX9"/>
<dbReference type="EMBL" id="JANCYW010000009">
    <property type="protein sequence ID" value="KAK4536658.1"/>
    <property type="molecule type" value="Genomic_DNA"/>
</dbReference>
<comment type="caution">
    <text evidence="2">The sequence shown here is derived from an EMBL/GenBank/DDBJ whole genome shotgun (WGS) entry which is preliminary data.</text>
</comment>
<name>A0AAV9IXX9_CYACA</name>
<evidence type="ECO:0000313" key="2">
    <source>
        <dbReference type="EMBL" id="KAK4536658.1"/>
    </source>
</evidence>
<accession>A0AAV9IXX9</accession>
<evidence type="ECO:0000256" key="1">
    <source>
        <dbReference type="SAM" id="MobiDB-lite"/>
    </source>
</evidence>
<dbReference type="Proteomes" id="UP001301350">
    <property type="component" value="Unassembled WGS sequence"/>
</dbReference>
<feature type="compositionally biased region" description="Low complexity" evidence="1">
    <location>
        <begin position="17"/>
        <end position="27"/>
    </location>
</feature>
<evidence type="ECO:0000313" key="3">
    <source>
        <dbReference type="Proteomes" id="UP001301350"/>
    </source>
</evidence>
<feature type="region of interest" description="Disordered" evidence="1">
    <location>
        <begin position="1"/>
        <end position="114"/>
    </location>
</feature>